<dbReference type="FunCoup" id="A0A066WMV4">
    <property type="interactions" value="415"/>
</dbReference>
<keyword evidence="9" id="KW-0479">Metal-binding</keyword>
<keyword evidence="5" id="KW-0285">Flavoprotein</keyword>
<sequence length="896" mass="99650">MAQVRISDGVVTPSGPYTPGIAPIKPEFVVRAHGSRGGDARAASSSATVTHEREKSHAAAADEQRQEEKGAVQDDVDDDLAEASMAMDQPGAKRPKLKGSARRRAKREEHAAQVAAAKAAATSEGVGTCGGKSGQRGQNKNRKFGKIGDDISAGLCDSIMKPQPCKFGGPPPKGKCFYEHDVERYLKVKKQDISFPAPPPPPVLEDVDEKVRFSKLGLLSVPGKSTVDGLSSDAQHYLDSHYSTQAPFCKWNNVPDLVSETELENNDSADTTADCKRSLLLDGRTYCTAFHQLGDHCPAGWRCRFLGAHVKVLDEKSGGTAEESSIQIQEETRSVVKDVQLLRKKGFVFREENEEQGKSTFWLGEYNWVGQEKLKALRKREYLLPRTNAVLARLETENTQLALPQRPITLSPEEVEDHRVKEDRRVQQRQAGKEQRQQQHAGRKRKGDSSARVEEVDLDDLENEMRAQTAQVPQTQAAEAKAEAEAGAQTSSGDGLIFDLSSIDTARIRPSEKRRLRWKGELYLAPLTTTGNLPFRKLCSTFGSDIHCGEMGLAESYLQGNSSEWSLVRRWEGERIFGTQLCGSRPDLLVPVAEALYNECGDALDFVDLNCGCPIDMVFNRGGGSALMDHPNKLGKILRGMSAVLGEIPVTIKMRTGTSSKVNTAHKLFARVQTEFAVGAATLHGRSRQQRYKNLADWSYVRECASTLREAVREHNESARTADKEEMVPIPIYGNGDVYSWEDYYANLEHTGVDGEMLARGALIKPWLFTEIKERRSWDISSRERLDMVRRYASYGLSHWGSDTQGVNLTRRFLCEAISFWHRYVPHGLLEYVPPRINDRPPIFKGRDELETLLASGNSNDWVKISEMFLGKAPADWNFIPKHKSNSYSDAAENQG</sequence>
<feature type="compositionally biased region" description="Low complexity" evidence="17">
    <location>
        <begin position="112"/>
        <end position="121"/>
    </location>
</feature>
<feature type="region of interest" description="Disordered" evidence="17">
    <location>
        <begin position="1"/>
        <end position="145"/>
    </location>
</feature>
<dbReference type="GO" id="GO:0008270">
    <property type="term" value="F:zinc ion binding"/>
    <property type="evidence" value="ECO:0007669"/>
    <property type="project" value="UniProtKB-KW"/>
</dbReference>
<accession>A0A066WMV4</accession>
<dbReference type="InterPro" id="IPR013785">
    <property type="entry name" value="Aldolase_TIM"/>
</dbReference>
<evidence type="ECO:0000256" key="13">
    <source>
        <dbReference type="ARBA" id="ARBA00048266"/>
    </source>
</evidence>
<comment type="catalytic activity">
    <reaction evidence="15">
        <text>a 5,6-dihydrouridine in mRNA + NADP(+) = a uridine in mRNA + NADPH + H(+)</text>
        <dbReference type="Rhea" id="RHEA:69855"/>
        <dbReference type="Rhea" id="RHEA-COMP:14658"/>
        <dbReference type="Rhea" id="RHEA-COMP:17789"/>
        <dbReference type="ChEBI" id="CHEBI:15378"/>
        <dbReference type="ChEBI" id="CHEBI:57783"/>
        <dbReference type="ChEBI" id="CHEBI:58349"/>
        <dbReference type="ChEBI" id="CHEBI:65315"/>
        <dbReference type="ChEBI" id="CHEBI:74443"/>
    </reaction>
    <physiologicalReaction direction="right-to-left" evidence="15">
        <dbReference type="Rhea" id="RHEA:69857"/>
    </physiologicalReaction>
</comment>
<reference evidence="19 20" key="1">
    <citation type="submission" date="2014-05" db="EMBL/GenBank/DDBJ databases">
        <title>Draft genome sequence of a rare smut relative, Tilletiaria anomala UBC 951.</title>
        <authorList>
            <consortium name="DOE Joint Genome Institute"/>
            <person name="Toome M."/>
            <person name="Kuo A."/>
            <person name="Henrissat B."/>
            <person name="Lipzen A."/>
            <person name="Tritt A."/>
            <person name="Yoshinaga Y."/>
            <person name="Zane M."/>
            <person name="Barry K."/>
            <person name="Grigoriev I.V."/>
            <person name="Spatafora J.W."/>
            <person name="Aimea M.C."/>
        </authorList>
    </citation>
    <scope>NUCLEOTIDE SEQUENCE [LARGE SCALE GENOMIC DNA]</scope>
    <source>
        <strain evidence="19 20">UBC 951</strain>
    </source>
</reference>
<dbReference type="AlphaFoldDB" id="A0A066WMV4"/>
<dbReference type="PANTHER" id="PTHR45846">
    <property type="entry name" value="TRNA-DIHYDROURIDINE(47) SYNTHASE [NAD(P)(+)]-LIKE"/>
    <property type="match status" value="1"/>
</dbReference>
<evidence type="ECO:0000256" key="11">
    <source>
        <dbReference type="ARBA" id="ARBA00023002"/>
    </source>
</evidence>
<comment type="catalytic activity">
    <reaction evidence="13">
        <text>5,6-dihydrouridine(47) in tRNA + NAD(+) = uridine(47) in tRNA + NADH + H(+)</text>
        <dbReference type="Rhea" id="RHEA:53364"/>
        <dbReference type="Rhea" id="RHEA-COMP:13539"/>
        <dbReference type="Rhea" id="RHEA-COMP:13540"/>
        <dbReference type="ChEBI" id="CHEBI:15378"/>
        <dbReference type="ChEBI" id="CHEBI:57540"/>
        <dbReference type="ChEBI" id="CHEBI:57945"/>
        <dbReference type="ChEBI" id="CHEBI:65315"/>
        <dbReference type="ChEBI" id="CHEBI:74443"/>
        <dbReference type="EC" id="1.3.1.89"/>
    </reaction>
    <physiologicalReaction direction="right-to-left" evidence="13">
        <dbReference type="Rhea" id="RHEA:53366"/>
    </physiologicalReaction>
</comment>
<keyword evidence="11" id="KW-0560">Oxidoreductase</keyword>
<dbReference type="HOGENOM" id="CLU_013299_7_1_1"/>
<feature type="compositionally biased region" description="Low complexity" evidence="17">
    <location>
        <begin position="468"/>
        <end position="479"/>
    </location>
</feature>
<dbReference type="GO" id="GO:0102265">
    <property type="term" value="F:tRNA-dihydrouridine47 synthase activity"/>
    <property type="evidence" value="ECO:0007669"/>
    <property type="project" value="UniProtKB-EC"/>
</dbReference>
<feature type="compositionally biased region" description="Basic and acidic residues" evidence="17">
    <location>
        <begin position="50"/>
        <end position="72"/>
    </location>
</feature>
<keyword evidence="8" id="KW-0819">tRNA processing</keyword>
<dbReference type="SUPFAM" id="SSF51395">
    <property type="entry name" value="FMN-linked oxidoreductases"/>
    <property type="match status" value="1"/>
</dbReference>
<evidence type="ECO:0000256" key="1">
    <source>
        <dbReference type="ARBA" id="ARBA00001917"/>
    </source>
</evidence>
<dbReference type="CDD" id="cd02801">
    <property type="entry name" value="DUS_like_FMN"/>
    <property type="match status" value="1"/>
</dbReference>
<dbReference type="STRING" id="1037660.A0A066WMV4"/>
<dbReference type="Proteomes" id="UP000027361">
    <property type="component" value="Unassembled WGS sequence"/>
</dbReference>
<dbReference type="EMBL" id="JMSN01000015">
    <property type="protein sequence ID" value="KDN51960.1"/>
    <property type="molecule type" value="Genomic_DNA"/>
</dbReference>
<comment type="similarity">
    <text evidence="2">Belongs to the Dus family. Dus3 subfamily.</text>
</comment>
<evidence type="ECO:0000256" key="2">
    <source>
        <dbReference type="ARBA" id="ARBA00005451"/>
    </source>
</evidence>
<evidence type="ECO:0000256" key="3">
    <source>
        <dbReference type="ARBA" id="ARBA00012376"/>
    </source>
</evidence>
<protein>
    <recommendedName>
        <fullName evidence="4">tRNA-dihydrouridine(47) synthase [NAD(P)(+)]</fullName>
        <ecNumber evidence="3">1.3.1.89</ecNumber>
    </recommendedName>
    <alternativeName>
        <fullName evidence="12">tRNA-dihydrouridine synthase 3</fullName>
    </alternativeName>
</protein>
<comment type="catalytic activity">
    <reaction evidence="14">
        <text>a 5,6-dihydrouridine in mRNA + NAD(+) = a uridine in mRNA + NADH + H(+)</text>
        <dbReference type="Rhea" id="RHEA:69851"/>
        <dbReference type="Rhea" id="RHEA-COMP:14658"/>
        <dbReference type="Rhea" id="RHEA-COMP:17789"/>
        <dbReference type="ChEBI" id="CHEBI:15378"/>
        <dbReference type="ChEBI" id="CHEBI:57540"/>
        <dbReference type="ChEBI" id="CHEBI:57945"/>
        <dbReference type="ChEBI" id="CHEBI:65315"/>
        <dbReference type="ChEBI" id="CHEBI:74443"/>
    </reaction>
    <physiologicalReaction direction="right-to-left" evidence="14">
        <dbReference type="Rhea" id="RHEA:69853"/>
    </physiologicalReaction>
</comment>
<evidence type="ECO:0000256" key="8">
    <source>
        <dbReference type="ARBA" id="ARBA00022694"/>
    </source>
</evidence>
<evidence type="ECO:0000256" key="17">
    <source>
        <dbReference type="SAM" id="MobiDB-lite"/>
    </source>
</evidence>
<evidence type="ECO:0000256" key="9">
    <source>
        <dbReference type="ARBA" id="ARBA00022771"/>
    </source>
</evidence>
<dbReference type="Pfam" id="PF01207">
    <property type="entry name" value="Dus"/>
    <property type="match status" value="1"/>
</dbReference>
<feature type="region of interest" description="Disordered" evidence="17">
    <location>
        <begin position="403"/>
        <end position="453"/>
    </location>
</feature>
<keyword evidence="6" id="KW-0288">FMN</keyword>
<dbReference type="GeneID" id="25266380"/>
<feature type="compositionally biased region" description="Basic and acidic residues" evidence="17">
    <location>
        <begin position="416"/>
        <end position="437"/>
    </location>
</feature>
<evidence type="ECO:0000313" key="19">
    <source>
        <dbReference type="EMBL" id="KDN51960.1"/>
    </source>
</evidence>
<evidence type="ECO:0000256" key="15">
    <source>
        <dbReference type="ARBA" id="ARBA00049447"/>
    </source>
</evidence>
<gene>
    <name evidence="19" type="ORF">K437DRAFT_272819</name>
</gene>
<keyword evidence="7" id="KW-0507">mRNA processing</keyword>
<keyword evidence="9" id="KW-0862">Zinc</keyword>
<proteinExistence type="inferred from homology"/>
<dbReference type="GO" id="GO:0050660">
    <property type="term" value="F:flavin adenine dinucleotide binding"/>
    <property type="evidence" value="ECO:0007669"/>
    <property type="project" value="InterPro"/>
</dbReference>
<name>A0A066WMV4_TILAU</name>
<keyword evidence="9" id="KW-0863">Zinc-finger</keyword>
<evidence type="ECO:0000256" key="4">
    <source>
        <dbReference type="ARBA" id="ARBA00022143"/>
    </source>
</evidence>
<comment type="cofactor">
    <cofactor evidence="1">
        <name>FMN</name>
        <dbReference type="ChEBI" id="CHEBI:58210"/>
    </cofactor>
</comment>
<dbReference type="GO" id="GO:0003723">
    <property type="term" value="F:RNA binding"/>
    <property type="evidence" value="ECO:0007669"/>
    <property type="project" value="TreeGrafter"/>
</dbReference>
<evidence type="ECO:0000256" key="7">
    <source>
        <dbReference type="ARBA" id="ARBA00022664"/>
    </source>
</evidence>
<dbReference type="PANTHER" id="PTHR45846:SF1">
    <property type="entry name" value="TRNA-DIHYDROURIDINE(47) SYNTHASE [NAD(P)(+)]-LIKE"/>
    <property type="match status" value="1"/>
</dbReference>
<comment type="caution">
    <text evidence="19">The sequence shown here is derived from an EMBL/GenBank/DDBJ whole genome shotgun (WGS) entry which is preliminary data.</text>
</comment>
<feature type="compositionally biased region" description="Basic residues" evidence="17">
    <location>
        <begin position="93"/>
        <end position="105"/>
    </location>
</feature>
<evidence type="ECO:0000256" key="12">
    <source>
        <dbReference type="ARBA" id="ARBA00031322"/>
    </source>
</evidence>
<dbReference type="OrthoDB" id="259935at2759"/>
<evidence type="ECO:0000256" key="10">
    <source>
        <dbReference type="ARBA" id="ARBA00022857"/>
    </source>
</evidence>
<organism evidence="19 20">
    <name type="scientific">Tilletiaria anomala (strain ATCC 24038 / CBS 436.72 / UBC 951)</name>
    <dbReference type="NCBI Taxonomy" id="1037660"/>
    <lineage>
        <taxon>Eukaryota</taxon>
        <taxon>Fungi</taxon>
        <taxon>Dikarya</taxon>
        <taxon>Basidiomycota</taxon>
        <taxon>Ustilaginomycotina</taxon>
        <taxon>Exobasidiomycetes</taxon>
        <taxon>Georgefischeriales</taxon>
        <taxon>Tilletiariaceae</taxon>
        <taxon>Tilletiaria</taxon>
    </lineage>
</organism>
<dbReference type="InterPro" id="IPR018517">
    <property type="entry name" value="tRNA_hU_synthase_CS"/>
</dbReference>
<dbReference type="GO" id="GO:0006397">
    <property type="term" value="P:mRNA processing"/>
    <property type="evidence" value="ECO:0007669"/>
    <property type="project" value="UniProtKB-KW"/>
</dbReference>
<dbReference type="InterPro" id="IPR035587">
    <property type="entry name" value="DUS-like_FMN-bd"/>
</dbReference>
<keyword evidence="20" id="KW-1185">Reference proteome</keyword>
<comment type="catalytic activity">
    <reaction evidence="16">
        <text>5,6-dihydrouridine(47) in tRNA + NADP(+) = uridine(47) in tRNA + NADPH + H(+)</text>
        <dbReference type="Rhea" id="RHEA:53360"/>
        <dbReference type="Rhea" id="RHEA-COMP:13539"/>
        <dbReference type="Rhea" id="RHEA-COMP:13540"/>
        <dbReference type="ChEBI" id="CHEBI:15378"/>
        <dbReference type="ChEBI" id="CHEBI:57783"/>
        <dbReference type="ChEBI" id="CHEBI:58349"/>
        <dbReference type="ChEBI" id="CHEBI:65315"/>
        <dbReference type="ChEBI" id="CHEBI:74443"/>
        <dbReference type="EC" id="1.3.1.89"/>
    </reaction>
    <physiologicalReaction direction="right-to-left" evidence="16">
        <dbReference type="Rhea" id="RHEA:53362"/>
    </physiologicalReaction>
</comment>
<feature type="domain" description="DUS-like FMN-binding" evidence="18">
    <location>
        <begin position="524"/>
        <end position="784"/>
    </location>
</feature>
<evidence type="ECO:0000256" key="5">
    <source>
        <dbReference type="ARBA" id="ARBA00022630"/>
    </source>
</evidence>
<evidence type="ECO:0000259" key="18">
    <source>
        <dbReference type="Pfam" id="PF01207"/>
    </source>
</evidence>
<dbReference type="PROSITE" id="PS01136">
    <property type="entry name" value="UPF0034"/>
    <property type="match status" value="1"/>
</dbReference>
<dbReference type="InParanoid" id="A0A066WMV4"/>
<keyword evidence="10" id="KW-0521">NADP</keyword>
<evidence type="ECO:0000256" key="6">
    <source>
        <dbReference type="ARBA" id="ARBA00022643"/>
    </source>
</evidence>
<evidence type="ECO:0000256" key="16">
    <source>
        <dbReference type="ARBA" id="ARBA00049513"/>
    </source>
</evidence>
<dbReference type="RefSeq" id="XP_013244821.1">
    <property type="nucleotide sequence ID" value="XM_013389367.1"/>
</dbReference>
<evidence type="ECO:0000313" key="20">
    <source>
        <dbReference type="Proteomes" id="UP000027361"/>
    </source>
</evidence>
<feature type="region of interest" description="Disordered" evidence="17">
    <location>
        <begin position="468"/>
        <end position="493"/>
    </location>
</feature>
<evidence type="ECO:0000256" key="14">
    <source>
        <dbReference type="ARBA" id="ARBA00048342"/>
    </source>
</evidence>
<dbReference type="EC" id="1.3.1.89" evidence="3"/>
<dbReference type="Gene3D" id="3.20.20.70">
    <property type="entry name" value="Aldolase class I"/>
    <property type="match status" value="1"/>
</dbReference>